<evidence type="ECO:0000313" key="2">
    <source>
        <dbReference type="EMBL" id="MFC0272297.1"/>
    </source>
</evidence>
<evidence type="ECO:0000313" key="3">
    <source>
        <dbReference type="Proteomes" id="UP001589854"/>
    </source>
</evidence>
<organism evidence="2 3">
    <name type="scientific">Metabacillus herbersteinensis</name>
    <dbReference type="NCBI Taxonomy" id="283816"/>
    <lineage>
        <taxon>Bacteria</taxon>
        <taxon>Bacillati</taxon>
        <taxon>Bacillota</taxon>
        <taxon>Bacilli</taxon>
        <taxon>Bacillales</taxon>
        <taxon>Bacillaceae</taxon>
        <taxon>Metabacillus</taxon>
    </lineage>
</organism>
<feature type="transmembrane region" description="Helical" evidence="1">
    <location>
        <begin position="20"/>
        <end position="40"/>
    </location>
</feature>
<name>A0ABV6GF34_9BACI</name>
<keyword evidence="1" id="KW-0812">Transmembrane</keyword>
<protein>
    <submittedName>
        <fullName evidence="2">Uncharacterized protein</fullName>
    </submittedName>
</protein>
<keyword evidence="3" id="KW-1185">Reference proteome</keyword>
<accession>A0ABV6GF34</accession>
<evidence type="ECO:0000256" key="1">
    <source>
        <dbReference type="SAM" id="Phobius"/>
    </source>
</evidence>
<comment type="caution">
    <text evidence="2">The sequence shown here is derived from an EMBL/GenBank/DDBJ whole genome shotgun (WGS) entry which is preliminary data.</text>
</comment>
<keyword evidence="1" id="KW-1133">Transmembrane helix</keyword>
<dbReference type="Proteomes" id="UP001589854">
    <property type="component" value="Unassembled WGS sequence"/>
</dbReference>
<reference evidence="2 3" key="1">
    <citation type="submission" date="2024-09" db="EMBL/GenBank/DDBJ databases">
        <authorList>
            <person name="Sun Q."/>
            <person name="Mori K."/>
        </authorList>
    </citation>
    <scope>NUCLEOTIDE SEQUENCE [LARGE SCALE GENOMIC DNA]</scope>
    <source>
        <strain evidence="2 3">CCM 7228</strain>
    </source>
</reference>
<keyword evidence="1" id="KW-0472">Membrane</keyword>
<gene>
    <name evidence="2" type="ORF">ACFFIX_12710</name>
</gene>
<dbReference type="RefSeq" id="WP_378934471.1">
    <property type="nucleotide sequence ID" value="NZ_JBHLVO010000009.1"/>
</dbReference>
<proteinExistence type="predicted"/>
<dbReference type="EMBL" id="JBHLVO010000009">
    <property type="protein sequence ID" value="MFC0272297.1"/>
    <property type="molecule type" value="Genomic_DNA"/>
</dbReference>
<sequence>MSQWITPEEMERRREMKKKLVTFSLPVIAIIFAAIITVLANSM</sequence>